<dbReference type="Gene3D" id="3.40.250.10">
    <property type="entry name" value="Rhodanese-like domain"/>
    <property type="match status" value="1"/>
</dbReference>
<dbReference type="PANTHER" id="PTHR43031:SF1">
    <property type="entry name" value="PYRIDINE NUCLEOTIDE-DISULPHIDE OXIDOREDUCTASE"/>
    <property type="match status" value="1"/>
</dbReference>
<dbReference type="InterPro" id="IPR050229">
    <property type="entry name" value="GlpE_sulfurtransferase"/>
</dbReference>
<name>A0ABD5P2J6_9EURY</name>
<evidence type="ECO:0000313" key="3">
    <source>
        <dbReference type="Proteomes" id="UP001595821"/>
    </source>
</evidence>
<evidence type="ECO:0000313" key="2">
    <source>
        <dbReference type="EMBL" id="MFC4248545.1"/>
    </source>
</evidence>
<dbReference type="InterPro" id="IPR001763">
    <property type="entry name" value="Rhodanese-like_dom"/>
</dbReference>
<dbReference type="PROSITE" id="PS50206">
    <property type="entry name" value="RHODANESE_3"/>
    <property type="match status" value="1"/>
</dbReference>
<accession>A0ABD5P2J6</accession>
<dbReference type="CDD" id="cd00158">
    <property type="entry name" value="RHOD"/>
    <property type="match status" value="1"/>
</dbReference>
<proteinExistence type="predicted"/>
<protein>
    <submittedName>
        <fullName evidence="2">Rhodanese-like domain-containing protein</fullName>
    </submittedName>
</protein>
<dbReference type="GeneID" id="71853227"/>
<dbReference type="Proteomes" id="UP001595821">
    <property type="component" value="Unassembled WGS sequence"/>
</dbReference>
<gene>
    <name evidence="2" type="ORF">ACFOZ7_16670</name>
</gene>
<dbReference type="Pfam" id="PF00581">
    <property type="entry name" value="Rhodanese"/>
    <property type="match status" value="1"/>
</dbReference>
<evidence type="ECO:0000259" key="1">
    <source>
        <dbReference type="PROSITE" id="PS50206"/>
    </source>
</evidence>
<dbReference type="SUPFAM" id="SSF52821">
    <property type="entry name" value="Rhodanese/Cell cycle control phosphatase"/>
    <property type="match status" value="1"/>
</dbReference>
<dbReference type="RefSeq" id="WP_246972872.1">
    <property type="nucleotide sequence ID" value="NZ_CP095397.1"/>
</dbReference>
<dbReference type="EMBL" id="JBHSDJ010000124">
    <property type="protein sequence ID" value="MFC4248545.1"/>
    <property type="molecule type" value="Genomic_DNA"/>
</dbReference>
<comment type="caution">
    <text evidence="2">The sequence shown here is derived from an EMBL/GenBank/DDBJ whole genome shotgun (WGS) entry which is preliminary data.</text>
</comment>
<reference evidence="2 3" key="1">
    <citation type="journal article" date="2014" name="Int. J. Syst. Evol. Microbiol.">
        <title>Complete genome sequence of Corynebacterium casei LMG S-19264T (=DSM 44701T), isolated from a smear-ripened cheese.</title>
        <authorList>
            <consortium name="US DOE Joint Genome Institute (JGI-PGF)"/>
            <person name="Walter F."/>
            <person name="Albersmeier A."/>
            <person name="Kalinowski J."/>
            <person name="Ruckert C."/>
        </authorList>
    </citation>
    <scope>NUCLEOTIDE SEQUENCE [LARGE SCALE GENOMIC DNA]</scope>
    <source>
        <strain evidence="2 3">IBRC-M 10912</strain>
    </source>
</reference>
<dbReference type="PANTHER" id="PTHR43031">
    <property type="entry name" value="FAD-DEPENDENT OXIDOREDUCTASE"/>
    <property type="match status" value="1"/>
</dbReference>
<feature type="domain" description="Rhodanese" evidence="1">
    <location>
        <begin position="16"/>
        <end position="107"/>
    </location>
</feature>
<dbReference type="InterPro" id="IPR036873">
    <property type="entry name" value="Rhodanese-like_dom_sf"/>
</dbReference>
<dbReference type="AlphaFoldDB" id="A0ABD5P2J6"/>
<dbReference type="SMART" id="SM00450">
    <property type="entry name" value="RHOD"/>
    <property type="match status" value="1"/>
</dbReference>
<organism evidence="2 3">
    <name type="scientific">Natribaculum luteum</name>
    <dbReference type="NCBI Taxonomy" id="1586232"/>
    <lineage>
        <taxon>Archaea</taxon>
        <taxon>Methanobacteriati</taxon>
        <taxon>Methanobacteriota</taxon>
        <taxon>Stenosarchaea group</taxon>
        <taxon>Halobacteria</taxon>
        <taxon>Halobacteriales</taxon>
        <taxon>Natrialbaceae</taxon>
        <taxon>Natribaculum</taxon>
    </lineage>
</organism>
<sequence length="121" mass="13368">MDDEITPDEVYDLLESDADVRIVDIRAPASFERGRIPNSENVPFDELPTRIEEFEDDERVVTVCPHGKSSIQAARLIGSYEGAADARVESMAGGLEAWAESYELEAGDDEFAEPDESDAPF</sequence>